<evidence type="ECO:0000313" key="2">
    <source>
        <dbReference type="EMBL" id="MFC4159105.1"/>
    </source>
</evidence>
<organism evidence="2 3">
    <name type="scientific">Chitinimonas lacunae</name>
    <dbReference type="NCBI Taxonomy" id="1963018"/>
    <lineage>
        <taxon>Bacteria</taxon>
        <taxon>Pseudomonadati</taxon>
        <taxon>Pseudomonadota</taxon>
        <taxon>Betaproteobacteria</taxon>
        <taxon>Neisseriales</taxon>
        <taxon>Chitinibacteraceae</taxon>
        <taxon>Chitinimonas</taxon>
    </lineage>
</organism>
<evidence type="ECO:0008006" key="4">
    <source>
        <dbReference type="Google" id="ProtNLM"/>
    </source>
</evidence>
<evidence type="ECO:0000313" key="3">
    <source>
        <dbReference type="Proteomes" id="UP001595791"/>
    </source>
</evidence>
<feature type="transmembrane region" description="Helical" evidence="1">
    <location>
        <begin position="184"/>
        <end position="203"/>
    </location>
</feature>
<keyword evidence="1" id="KW-1133">Transmembrane helix</keyword>
<proteinExistence type="predicted"/>
<comment type="caution">
    <text evidence="2">The sequence shown here is derived from an EMBL/GenBank/DDBJ whole genome shotgun (WGS) entry which is preliminary data.</text>
</comment>
<keyword evidence="3" id="KW-1185">Reference proteome</keyword>
<name>A0ABV8MPD1_9NEIS</name>
<dbReference type="RefSeq" id="WP_378162503.1">
    <property type="nucleotide sequence ID" value="NZ_JBHSBU010000001.1"/>
</dbReference>
<dbReference type="Proteomes" id="UP001595791">
    <property type="component" value="Unassembled WGS sequence"/>
</dbReference>
<gene>
    <name evidence="2" type="ORF">ACFOW7_07015</name>
</gene>
<accession>A0ABV8MPD1</accession>
<dbReference type="EMBL" id="JBHSBU010000001">
    <property type="protein sequence ID" value="MFC4159105.1"/>
    <property type="molecule type" value="Genomic_DNA"/>
</dbReference>
<protein>
    <recommendedName>
        <fullName evidence="4">HAMP domain-containing protein</fullName>
    </recommendedName>
</protein>
<feature type="transmembrane region" description="Helical" evidence="1">
    <location>
        <begin position="16"/>
        <end position="38"/>
    </location>
</feature>
<keyword evidence="1" id="KW-0812">Transmembrane</keyword>
<keyword evidence="1" id="KW-0472">Membrane</keyword>
<sequence length="275" mass="30128">MTSPPAAVLSRRPLPLWLLVGGMVSLVIGFVLALVALLNYANFRKNLHEQHVTRYLVLARDLRQTVEAGMNIGLTPAANERLPQILNGLRLRHSGISFAGLSNQEGRWLLGNGDVPEQSADYWRDHAAATAADSWWRARSGDSYLVGLSYVNNFGVKEGAVVIAYDRRGIDEITDAMLTRLAQAALATQLLFTLLSLIGAWLLTRRFTSQIDQVAGSLDLMARDEAVRLPPNQLDQSLQEGVQRFIDQIRAADRELARVEADPDEAEGAGEGASS</sequence>
<evidence type="ECO:0000256" key="1">
    <source>
        <dbReference type="SAM" id="Phobius"/>
    </source>
</evidence>
<reference evidence="3" key="1">
    <citation type="journal article" date="2019" name="Int. J. Syst. Evol. Microbiol.">
        <title>The Global Catalogue of Microorganisms (GCM) 10K type strain sequencing project: providing services to taxonomists for standard genome sequencing and annotation.</title>
        <authorList>
            <consortium name="The Broad Institute Genomics Platform"/>
            <consortium name="The Broad Institute Genome Sequencing Center for Infectious Disease"/>
            <person name="Wu L."/>
            <person name="Ma J."/>
        </authorList>
    </citation>
    <scope>NUCLEOTIDE SEQUENCE [LARGE SCALE GENOMIC DNA]</scope>
    <source>
        <strain evidence="3">LMG 29894</strain>
    </source>
</reference>